<comment type="cofactor">
    <cofactor evidence="1 5">
        <name>Zn(2+)</name>
        <dbReference type="ChEBI" id="CHEBI:29105"/>
    </cofactor>
</comment>
<keyword evidence="3 5" id="KW-0862">Zinc</keyword>
<protein>
    <submittedName>
        <fullName evidence="7">Alcohol dehydrogenase</fullName>
    </submittedName>
</protein>
<reference evidence="8" key="1">
    <citation type="submission" date="2017-07" db="EMBL/GenBank/DDBJ databases">
        <title>Draft genome sequence of Effusibacillus lacus strain skLN1.</title>
        <authorList>
            <person name="Watanabe M."/>
            <person name="Kojima H."/>
            <person name="Fukui M."/>
        </authorList>
    </citation>
    <scope>NUCLEOTIDE SEQUENCE [LARGE SCALE GENOMIC DNA]</scope>
    <source>
        <strain evidence="8">skLN1</strain>
    </source>
</reference>
<accession>A0A292YS84</accession>
<gene>
    <name evidence="7" type="ORF">EFBL_2950</name>
</gene>
<dbReference type="InterPro" id="IPR036291">
    <property type="entry name" value="NAD(P)-bd_dom_sf"/>
</dbReference>
<dbReference type="GO" id="GO:0016491">
    <property type="term" value="F:oxidoreductase activity"/>
    <property type="evidence" value="ECO:0007669"/>
    <property type="project" value="UniProtKB-KW"/>
</dbReference>
<dbReference type="PANTHER" id="PTHR42813">
    <property type="entry name" value="ZINC-TYPE ALCOHOL DEHYDROGENASE-LIKE"/>
    <property type="match status" value="1"/>
</dbReference>
<dbReference type="InterPro" id="IPR002328">
    <property type="entry name" value="ADH_Zn_CS"/>
</dbReference>
<evidence type="ECO:0000313" key="7">
    <source>
        <dbReference type="EMBL" id="GAX91284.1"/>
    </source>
</evidence>
<evidence type="ECO:0000256" key="3">
    <source>
        <dbReference type="ARBA" id="ARBA00022833"/>
    </source>
</evidence>
<evidence type="ECO:0000256" key="5">
    <source>
        <dbReference type="RuleBase" id="RU361277"/>
    </source>
</evidence>
<dbReference type="InterPro" id="IPR011032">
    <property type="entry name" value="GroES-like_sf"/>
</dbReference>
<evidence type="ECO:0000313" key="8">
    <source>
        <dbReference type="Proteomes" id="UP000217785"/>
    </source>
</evidence>
<dbReference type="PROSITE" id="PS00059">
    <property type="entry name" value="ADH_ZINC"/>
    <property type="match status" value="1"/>
</dbReference>
<dbReference type="InterPro" id="IPR013149">
    <property type="entry name" value="ADH-like_C"/>
</dbReference>
<dbReference type="Gene3D" id="3.90.180.10">
    <property type="entry name" value="Medium-chain alcohol dehydrogenases, catalytic domain"/>
    <property type="match status" value="1"/>
</dbReference>
<dbReference type="SUPFAM" id="SSF51735">
    <property type="entry name" value="NAD(P)-binding Rossmann-fold domains"/>
    <property type="match status" value="1"/>
</dbReference>
<keyword evidence="8" id="KW-1185">Reference proteome</keyword>
<keyword evidence="2 5" id="KW-0479">Metal-binding</keyword>
<dbReference type="PANTHER" id="PTHR42813:SF2">
    <property type="entry name" value="DEHYDROGENASE, ZINC-CONTAINING, PUTATIVE (AFU_ORTHOLOGUE AFUA_2G02810)-RELATED"/>
    <property type="match status" value="1"/>
</dbReference>
<name>A0A292YS84_9BACL</name>
<evidence type="ECO:0000256" key="1">
    <source>
        <dbReference type="ARBA" id="ARBA00001947"/>
    </source>
</evidence>
<feature type="domain" description="Enoyl reductase (ER)" evidence="6">
    <location>
        <begin position="8"/>
        <end position="352"/>
    </location>
</feature>
<keyword evidence="4" id="KW-0560">Oxidoreductase</keyword>
<dbReference type="AlphaFoldDB" id="A0A292YS84"/>
<comment type="caution">
    <text evidence="7">The sequence shown here is derived from an EMBL/GenBank/DDBJ whole genome shotgun (WGS) entry which is preliminary data.</text>
</comment>
<dbReference type="Gene3D" id="3.40.50.720">
    <property type="entry name" value="NAD(P)-binding Rossmann-like Domain"/>
    <property type="match status" value="1"/>
</dbReference>
<dbReference type="OrthoDB" id="2371149at2"/>
<organism evidence="7 8">
    <name type="scientific">Effusibacillus lacus</name>
    <dbReference type="NCBI Taxonomy" id="1348429"/>
    <lineage>
        <taxon>Bacteria</taxon>
        <taxon>Bacillati</taxon>
        <taxon>Bacillota</taxon>
        <taxon>Bacilli</taxon>
        <taxon>Bacillales</taxon>
        <taxon>Alicyclobacillaceae</taxon>
        <taxon>Effusibacillus</taxon>
    </lineage>
</organism>
<dbReference type="GO" id="GO:0008270">
    <property type="term" value="F:zinc ion binding"/>
    <property type="evidence" value="ECO:0007669"/>
    <property type="project" value="InterPro"/>
</dbReference>
<evidence type="ECO:0000256" key="4">
    <source>
        <dbReference type="ARBA" id="ARBA00023002"/>
    </source>
</evidence>
<evidence type="ECO:0000256" key="2">
    <source>
        <dbReference type="ARBA" id="ARBA00022723"/>
    </source>
</evidence>
<dbReference type="Proteomes" id="UP000217785">
    <property type="component" value="Unassembled WGS sequence"/>
</dbReference>
<dbReference type="InterPro" id="IPR020843">
    <property type="entry name" value="ER"/>
</dbReference>
<dbReference type="CDD" id="cd05278">
    <property type="entry name" value="FDH_like"/>
    <property type="match status" value="1"/>
</dbReference>
<proteinExistence type="inferred from homology"/>
<dbReference type="EMBL" id="BDUF01000086">
    <property type="protein sequence ID" value="GAX91284.1"/>
    <property type="molecule type" value="Genomic_DNA"/>
</dbReference>
<comment type="similarity">
    <text evidence="5">Belongs to the zinc-containing alcohol dehydrogenase family.</text>
</comment>
<dbReference type="SMART" id="SM00829">
    <property type="entry name" value="PKS_ER"/>
    <property type="match status" value="1"/>
</dbReference>
<dbReference type="Pfam" id="PF08240">
    <property type="entry name" value="ADH_N"/>
    <property type="match status" value="1"/>
</dbReference>
<sequence length="354" mass="38449">MKAVVYYGPRDVRVDTVENPRIQAEHEILVKVRATSICGSDLHIYRGTLDGIMERAKSRLGHELSGEVVEVGKAVGNYKPGDRVTMAYSASCGECYLCRVGQTAHCTTTNKAVYGFGNAFGDLNGTQAEYMVIPYADAHAVRVDGALTDEQVLTLSCNLPSALIANRLADVHLGESVAVVGLGPTGIMSLELALHRGPGRVYAFDPVSHRTDYVKQRYGVEVVNPNDPGAIDLIRQETGGHGVDKVIEIVGTPESLQLSLDLVRPGGSIAAIGVFTSNSFNLNLADVFLRDLTVHMNGFANVQPYMWESHRLLVEGVIDPRPLFTHQFPLEQAGEAYRVFAEKSDGAMKVLIRP</sequence>
<dbReference type="Pfam" id="PF00107">
    <property type="entry name" value="ADH_zinc_N"/>
    <property type="match status" value="1"/>
</dbReference>
<dbReference type="SUPFAM" id="SSF50129">
    <property type="entry name" value="GroES-like"/>
    <property type="match status" value="1"/>
</dbReference>
<evidence type="ECO:0000259" key="6">
    <source>
        <dbReference type="SMART" id="SM00829"/>
    </source>
</evidence>
<dbReference type="RefSeq" id="WP_096183004.1">
    <property type="nucleotide sequence ID" value="NZ_BDUF01000086.1"/>
</dbReference>
<dbReference type="InterPro" id="IPR013154">
    <property type="entry name" value="ADH-like_N"/>
</dbReference>